<keyword evidence="2" id="KW-1185">Reference proteome</keyword>
<dbReference type="EMBL" id="JAHQIW010000448">
    <property type="protein sequence ID" value="KAJ1348168.1"/>
    <property type="molecule type" value="Genomic_DNA"/>
</dbReference>
<reference evidence="1" key="1">
    <citation type="submission" date="2021-06" db="EMBL/GenBank/DDBJ databases">
        <title>Parelaphostrongylus tenuis whole genome reference sequence.</title>
        <authorList>
            <person name="Garwood T.J."/>
            <person name="Larsen P.A."/>
            <person name="Fountain-Jones N.M."/>
            <person name="Garbe J.R."/>
            <person name="Macchietto M.G."/>
            <person name="Kania S.A."/>
            <person name="Gerhold R.W."/>
            <person name="Richards J.E."/>
            <person name="Wolf T.M."/>
        </authorList>
    </citation>
    <scope>NUCLEOTIDE SEQUENCE</scope>
    <source>
        <strain evidence="1">MNPRO001-30</strain>
        <tissue evidence="1">Meninges</tissue>
    </source>
</reference>
<protein>
    <submittedName>
        <fullName evidence="1">Uncharacterized protein</fullName>
    </submittedName>
</protein>
<evidence type="ECO:0000313" key="2">
    <source>
        <dbReference type="Proteomes" id="UP001196413"/>
    </source>
</evidence>
<comment type="caution">
    <text evidence="1">The sequence shown here is derived from an EMBL/GenBank/DDBJ whole genome shotgun (WGS) entry which is preliminary data.</text>
</comment>
<accession>A0AAD5M1E5</accession>
<gene>
    <name evidence="1" type="ORF">KIN20_003412</name>
</gene>
<dbReference type="AlphaFoldDB" id="A0AAD5M1E5"/>
<evidence type="ECO:0000313" key="1">
    <source>
        <dbReference type="EMBL" id="KAJ1348168.1"/>
    </source>
</evidence>
<organism evidence="1 2">
    <name type="scientific">Parelaphostrongylus tenuis</name>
    <name type="common">Meningeal worm</name>
    <dbReference type="NCBI Taxonomy" id="148309"/>
    <lineage>
        <taxon>Eukaryota</taxon>
        <taxon>Metazoa</taxon>
        <taxon>Ecdysozoa</taxon>
        <taxon>Nematoda</taxon>
        <taxon>Chromadorea</taxon>
        <taxon>Rhabditida</taxon>
        <taxon>Rhabditina</taxon>
        <taxon>Rhabditomorpha</taxon>
        <taxon>Strongyloidea</taxon>
        <taxon>Metastrongylidae</taxon>
        <taxon>Parelaphostrongylus</taxon>
    </lineage>
</organism>
<dbReference type="Proteomes" id="UP001196413">
    <property type="component" value="Unassembled WGS sequence"/>
</dbReference>
<proteinExistence type="predicted"/>
<sequence>MTRRADFRRLVIYFTTIRYKNYEISLQRALGPSLPAGPSNLPIIAVYTENSVVSALVPGIATSKGAVQALAQRFAMQTVVDVLEIEGRRALLPDFVISNILGQLQVNTTYEPLECQLLMGPGEQQAPMESCIYVGSTVTGICPMNGGGNNMCHKVAKAIDEQTLVPLRNSHGLDGFIICTTSFYEEKIPCRLRTSSWLIGRGRCGKMLWTERFDC</sequence>
<name>A0AAD5M1E5_PARTN</name>